<keyword evidence="6 12" id="KW-0255">Endonuclease</keyword>
<dbReference type="InterPro" id="IPR055132">
    <property type="entry name" value="RNase_J_b_CASP"/>
</dbReference>
<keyword evidence="5 13" id="KW-0479">Metal-binding</keyword>
<keyword evidence="16" id="KW-0106">Calcium</keyword>
<evidence type="ECO:0000256" key="10">
    <source>
        <dbReference type="ARBA" id="ARBA00022884"/>
    </source>
</evidence>
<comment type="caution">
    <text evidence="12">Lacks conserved residue(s) required for the propagation of feature annotation.</text>
</comment>
<feature type="active site" description="Proton donor" evidence="14">
    <location>
        <position position="196"/>
    </location>
</feature>
<dbReference type="PATRIC" id="fig|1441095.3.peg.1193"/>
<dbReference type="GO" id="GO:0003723">
    <property type="term" value="F:RNA binding"/>
    <property type="evidence" value="ECO:0007669"/>
    <property type="project" value="UniProtKB-UniRule"/>
</dbReference>
<evidence type="ECO:0000256" key="13">
    <source>
        <dbReference type="PIRNR" id="PIRNR004803"/>
    </source>
</evidence>
<dbReference type="Gene3D" id="3.60.15.10">
    <property type="entry name" value="Ribonuclease Z/Hydroxyacylglutathione hydrolase-like"/>
    <property type="match status" value="1"/>
</dbReference>
<evidence type="ECO:0000256" key="7">
    <source>
        <dbReference type="ARBA" id="ARBA00022801"/>
    </source>
</evidence>
<reference evidence="19" key="1">
    <citation type="submission" date="2015-08" db="EMBL/GenBank/DDBJ databases">
        <title>Genome sequencing project for genomic taxonomy and phylogenomics of Bacillus-like bacteria.</title>
        <authorList>
            <person name="Liu B."/>
            <person name="Wang J."/>
            <person name="Zhu Y."/>
            <person name="Liu G."/>
            <person name="Chen Q."/>
            <person name="Chen Z."/>
            <person name="Lan J."/>
            <person name="Che J."/>
            <person name="Ge C."/>
            <person name="Shi H."/>
            <person name="Pan Z."/>
            <person name="Liu X."/>
        </authorList>
    </citation>
    <scope>NUCLEOTIDE SEQUENCE [LARGE SCALE GENOMIC DNA]</scope>
    <source>
        <strain evidence="19">FJAT-4402</strain>
    </source>
</reference>
<dbReference type="InterPro" id="IPR036866">
    <property type="entry name" value="RibonucZ/Hydroxyglut_hydro"/>
</dbReference>
<keyword evidence="19" id="KW-1185">Reference proteome</keyword>
<evidence type="ECO:0000256" key="11">
    <source>
        <dbReference type="ARBA" id="ARBA00065702"/>
    </source>
</evidence>
<keyword evidence="3 12" id="KW-0698">rRNA processing</keyword>
<dbReference type="Pfam" id="PF00753">
    <property type="entry name" value="Lactamase_B"/>
    <property type="match status" value="1"/>
</dbReference>
<dbReference type="NCBIfam" id="TIGR00649">
    <property type="entry name" value="MG423"/>
    <property type="match status" value="1"/>
</dbReference>
<evidence type="ECO:0000256" key="9">
    <source>
        <dbReference type="ARBA" id="ARBA00022839"/>
    </source>
</evidence>
<dbReference type="PANTHER" id="PTHR43694:SF4">
    <property type="entry name" value="RIBONUCLEASE J 2"/>
    <property type="match status" value="1"/>
</dbReference>
<dbReference type="EC" id="3.1.-.-" evidence="12 13"/>
<evidence type="ECO:0000256" key="8">
    <source>
        <dbReference type="ARBA" id="ARBA00022833"/>
    </source>
</evidence>
<dbReference type="GO" id="GO:0008270">
    <property type="term" value="F:zinc ion binding"/>
    <property type="evidence" value="ECO:0007669"/>
    <property type="project" value="InterPro"/>
</dbReference>
<dbReference type="InterPro" id="IPR001279">
    <property type="entry name" value="Metallo-B-lactamas"/>
</dbReference>
<dbReference type="PANTHER" id="PTHR43694">
    <property type="entry name" value="RIBONUCLEASE J"/>
    <property type="match status" value="1"/>
</dbReference>
<evidence type="ECO:0000256" key="15">
    <source>
        <dbReference type="PIRSR" id="PIRSR004803-2"/>
    </source>
</evidence>
<dbReference type="GO" id="GO:0004534">
    <property type="term" value="F:5'-3' RNA exonuclease activity"/>
    <property type="evidence" value="ECO:0007669"/>
    <property type="project" value="UniProtKB-UniRule"/>
</dbReference>
<feature type="binding site" evidence="16">
    <location>
        <position position="74"/>
    </location>
    <ligand>
        <name>Zn(2+)</name>
        <dbReference type="ChEBI" id="CHEBI:29105"/>
        <label>1</label>
        <note>catalytic</note>
    </ligand>
</feature>
<feature type="binding site" evidence="16">
    <location>
        <position position="164"/>
    </location>
    <ligand>
        <name>Zn(2+)</name>
        <dbReference type="ChEBI" id="CHEBI:29105"/>
        <label>2</label>
        <note>catalytic</note>
    </ligand>
</feature>
<dbReference type="InterPro" id="IPR041636">
    <property type="entry name" value="RNase_J_C"/>
</dbReference>
<feature type="binding site" evidence="16">
    <location>
        <position position="443"/>
    </location>
    <ligand>
        <name>Ca(2+)</name>
        <dbReference type="ChEBI" id="CHEBI:29108"/>
    </ligand>
</feature>
<dbReference type="AlphaFoldDB" id="A0A0M4FST0"/>
<evidence type="ECO:0000313" key="18">
    <source>
        <dbReference type="EMBL" id="ALC81105.1"/>
    </source>
</evidence>
<dbReference type="InterPro" id="IPR004613">
    <property type="entry name" value="RNase_J"/>
</dbReference>
<feature type="binding site" evidence="16">
    <location>
        <position position="76"/>
    </location>
    <ligand>
        <name>Zn(2+)</name>
        <dbReference type="ChEBI" id="CHEBI:29105"/>
        <label>1</label>
        <note>catalytic</note>
    </ligand>
</feature>
<organism evidence="18 19">
    <name type="scientific">Bacillus gobiensis</name>
    <dbReference type="NCBI Taxonomy" id="1441095"/>
    <lineage>
        <taxon>Bacteria</taxon>
        <taxon>Bacillati</taxon>
        <taxon>Bacillota</taxon>
        <taxon>Bacilli</taxon>
        <taxon>Bacillales</taxon>
        <taxon>Bacillaceae</taxon>
        <taxon>Bacillus</taxon>
    </lineage>
</organism>
<comment type="similarity">
    <text evidence="12 13">Belongs to the metallo-beta-lactamase superfamily. RNA-metabolizing metallo-beta-lactamase-like family. Bacterial RNase J subfamily.</text>
</comment>
<comment type="cofactor">
    <cofactor evidence="16">
        <name>Ca(2+)</name>
        <dbReference type="ChEBI" id="CHEBI:29108"/>
    </cofactor>
    <text evidence="16">Binds 1 Ca(2+) cation per subunit. Seen in 1 crystal structure, it is not clear if it is physiologically important.</text>
</comment>
<dbReference type="GO" id="GO:0006397">
    <property type="term" value="P:mRNA processing"/>
    <property type="evidence" value="ECO:0007669"/>
    <property type="project" value="UniProtKB-ARBA"/>
</dbReference>
<gene>
    <name evidence="12" type="primary">rnj</name>
    <name evidence="18" type="ORF">AM592_05485</name>
</gene>
<evidence type="ECO:0000313" key="19">
    <source>
        <dbReference type="Proteomes" id="UP000067625"/>
    </source>
</evidence>
<dbReference type="RefSeq" id="WP_053602855.1">
    <property type="nucleotide sequence ID" value="NZ_CP012600.1"/>
</dbReference>
<dbReference type="SUPFAM" id="SSF56281">
    <property type="entry name" value="Metallo-hydrolase/oxidoreductase"/>
    <property type="match status" value="1"/>
</dbReference>
<keyword evidence="2 12" id="KW-0963">Cytoplasm</keyword>
<dbReference type="GO" id="GO:0004521">
    <property type="term" value="F:RNA endonuclease activity"/>
    <property type="evidence" value="ECO:0007669"/>
    <property type="project" value="UniProtKB-UniRule"/>
</dbReference>
<dbReference type="CDD" id="cd07714">
    <property type="entry name" value="RNaseJ_MBL-fold"/>
    <property type="match status" value="1"/>
</dbReference>
<feature type="binding site" evidence="16">
    <location>
        <position position="51"/>
    </location>
    <ligand>
        <name>Ca(2+)</name>
        <dbReference type="ChEBI" id="CHEBI:29108"/>
    </ligand>
</feature>
<comment type="subunit">
    <text evidence="12">Homodimer, may be a subunit of the RNA degradosome.</text>
</comment>
<dbReference type="Pfam" id="PF22505">
    <property type="entry name" value="RNase_J_b_CASP"/>
    <property type="match status" value="1"/>
</dbReference>
<evidence type="ECO:0000256" key="12">
    <source>
        <dbReference type="HAMAP-Rule" id="MF_01491"/>
    </source>
</evidence>
<dbReference type="Gene3D" id="3.10.20.580">
    <property type="match status" value="1"/>
</dbReference>
<dbReference type="InterPro" id="IPR042173">
    <property type="entry name" value="RNase_J_2"/>
</dbReference>
<dbReference type="InterPro" id="IPR030854">
    <property type="entry name" value="RNase_J_bac"/>
</dbReference>
<feature type="binding site" evidence="16">
    <location>
        <position position="49"/>
    </location>
    <ligand>
        <name>Ca(2+)</name>
        <dbReference type="ChEBI" id="CHEBI:29108"/>
    </ligand>
</feature>
<feature type="binding site" evidence="15">
    <location>
        <begin position="233"/>
        <end position="235"/>
    </location>
    <ligand>
        <name>substrate</name>
    </ligand>
</feature>
<keyword evidence="8 16" id="KW-0862">Zinc</keyword>
<comment type="cofactor">
    <cofactor evidence="13 16">
        <name>Zn(2+)</name>
        <dbReference type="ChEBI" id="CHEBI:29105"/>
    </cofactor>
    <text evidence="13 16">Binds 2 Zn(2+) ions per subunit. It is not clear if Zn(2+) or Mg(2+) is physiologically important.</text>
</comment>
<feature type="binding site" evidence="15">
    <location>
        <begin position="364"/>
        <end position="368"/>
    </location>
    <ligand>
        <name>substrate</name>
    </ligand>
</feature>
<dbReference type="STRING" id="1441095.AM592_05485"/>
<keyword evidence="7 12" id="KW-0378">Hydrolase</keyword>
<protein>
    <recommendedName>
        <fullName evidence="12 13">Ribonuclease J</fullName>
        <shortName evidence="12">RNase J</shortName>
        <ecNumber evidence="12 13">3.1.-.-</ecNumber>
    </recommendedName>
</protein>
<dbReference type="SMART" id="SM00849">
    <property type="entry name" value="Lactamase_B"/>
    <property type="match status" value="1"/>
</dbReference>
<evidence type="ECO:0000259" key="17">
    <source>
        <dbReference type="SMART" id="SM00849"/>
    </source>
</evidence>
<keyword evidence="10 12" id="KW-0694">RNA-binding</keyword>
<dbReference type="FunFam" id="3.10.20.580:FF:000001">
    <property type="entry name" value="Ribonuclease J"/>
    <property type="match status" value="1"/>
</dbReference>
<comment type="subcellular location">
    <subcellularLocation>
        <location evidence="1 12 13">Cytoplasm</location>
    </subcellularLocation>
</comment>
<dbReference type="InterPro" id="IPR011108">
    <property type="entry name" value="RMMBL"/>
</dbReference>
<evidence type="ECO:0000256" key="14">
    <source>
        <dbReference type="PIRSR" id="PIRSR004803-1"/>
    </source>
</evidence>
<evidence type="ECO:0000256" key="3">
    <source>
        <dbReference type="ARBA" id="ARBA00022552"/>
    </source>
</evidence>
<proteinExistence type="inferred from homology"/>
<dbReference type="OrthoDB" id="9758375at2"/>
<dbReference type="Pfam" id="PF17770">
    <property type="entry name" value="RNase_J_C"/>
    <property type="match status" value="1"/>
</dbReference>
<evidence type="ECO:0000256" key="2">
    <source>
        <dbReference type="ARBA" id="ARBA00022490"/>
    </source>
</evidence>
<feature type="active site" description="Proton acceptor" evidence="14">
    <location>
        <position position="368"/>
    </location>
</feature>
<evidence type="ECO:0000256" key="5">
    <source>
        <dbReference type="ARBA" id="ARBA00022723"/>
    </source>
</evidence>
<dbReference type="Proteomes" id="UP000067625">
    <property type="component" value="Chromosome"/>
</dbReference>
<dbReference type="Pfam" id="PF07521">
    <property type="entry name" value="RMMBL"/>
    <property type="match status" value="1"/>
</dbReference>
<dbReference type="Gene3D" id="3.40.50.10710">
    <property type="entry name" value="Metallo-hydrolase/oxidoreductase"/>
    <property type="match status" value="1"/>
</dbReference>
<reference evidence="18 19" key="2">
    <citation type="journal article" date="2016" name="Int. J. Syst. Evol. Microbiol.">
        <title>Bacillus gobiensis sp. nov., isolated from a soil sample.</title>
        <authorList>
            <person name="Liu B."/>
            <person name="Liu G.H."/>
            <person name="Cetin S."/>
            <person name="Schumann P."/>
            <person name="Pan Z.Z."/>
            <person name="Chen Q.Q."/>
        </authorList>
    </citation>
    <scope>NUCLEOTIDE SEQUENCE [LARGE SCALE GENOMIC DNA]</scope>
    <source>
        <strain evidence="18 19">FJAT-4402</strain>
    </source>
</reference>
<dbReference type="GO" id="GO:0006364">
    <property type="term" value="P:rRNA processing"/>
    <property type="evidence" value="ECO:0007669"/>
    <property type="project" value="UniProtKB-UniRule"/>
</dbReference>
<evidence type="ECO:0000256" key="6">
    <source>
        <dbReference type="ARBA" id="ARBA00022759"/>
    </source>
</evidence>
<comment type="subunit">
    <text evidence="11">Unclear whether it forms homodimers or belongs to a larger complex. According to probably does not form homodimers, while shows homodimer formation. Both reports show RNase J1 and J2 interaction, probably as a heterotetramer shows it is a component of a possible RNA degradosome complex composed of rny, rnjA, rnjB, pnp, pfkA and eno, while finds no evidence of an RNA degradosome complex.</text>
</comment>
<accession>A0A0M4FST0</accession>
<evidence type="ECO:0000256" key="16">
    <source>
        <dbReference type="PIRSR" id="PIRSR004803-3"/>
    </source>
</evidence>
<name>A0A0M4FST0_9BACI</name>
<dbReference type="GO" id="GO:0005737">
    <property type="term" value="C:cytoplasm"/>
    <property type="evidence" value="ECO:0007669"/>
    <property type="project" value="UniProtKB-SubCell"/>
</dbReference>
<evidence type="ECO:0000256" key="1">
    <source>
        <dbReference type="ARBA" id="ARBA00004496"/>
    </source>
</evidence>
<sequence length="555" mass="61415">MKKKNTENIRIIALGGVGEIGKNLYVIEIDSEIFIVDAGLMHPENEMLGIDVVIPDISYLIERSDRVKAIFLTHGHEESIGGVFYCLNKFSVPVYGTKLTLALLKENFKQFRPSSKADFREIHSDSVITFNSTKVSFFRTNHSIPDSVGVSFKTSLGSIVCTGDFKFDQTPSATQASDIGKMANIGTEGVLCLLSDSANAEKPGYTPSEAVVKAEISDAIYGSENRVIVAVAASNVIRIQQVIDAAIQHGRKLAIAGKEIQSILQLAIKQGIIEVEEEIFVPLQEIKNQPKNQVVVLTAGSHGEPLAALTKMVRQGHKQISIEEGDTILIASTPIPGHELIYSKTVNLLTRAGANVVFAQKRVHVTGHGFQEELKLMLNLMKPKYLIPVNGEYRMQKAHSKLAEETGMKRSDIFLLDKGDVVEFRGQNVKVGEKVTYGNILIDGLGVGDIGNIVLRDRRLLSQDGILIVVVTLDKKKKQLVAGPEIITRGFVYVRESEQLIVQATELVRQITVENTENSIVEWSTLKQNMRDKLNQFLYEKTKRKPMIIPIIMEV</sequence>
<dbReference type="HAMAP" id="MF_01491">
    <property type="entry name" value="RNase_J_bact"/>
    <property type="match status" value="1"/>
</dbReference>
<evidence type="ECO:0000256" key="4">
    <source>
        <dbReference type="ARBA" id="ARBA00022722"/>
    </source>
</evidence>
<feature type="binding site" evidence="16">
    <location>
        <position position="142"/>
    </location>
    <ligand>
        <name>Zn(2+)</name>
        <dbReference type="ChEBI" id="CHEBI:29105"/>
        <label>1</label>
        <note>catalytic</note>
    </ligand>
</feature>
<keyword evidence="9 12" id="KW-0269">Exonuclease</keyword>
<keyword evidence="4 12" id="KW-0540">Nuclease</keyword>
<comment type="function">
    <text evidence="12">An RNase that has 5'-3' exonuclease and possibly endonuclease activity. Involved in maturation of rRNA and in some organisms also mRNA maturation and/or decay.</text>
</comment>
<dbReference type="PIRSF" id="PIRSF004803">
    <property type="entry name" value="RnjA"/>
    <property type="match status" value="1"/>
</dbReference>
<dbReference type="EMBL" id="CP012600">
    <property type="protein sequence ID" value="ALC81105.1"/>
    <property type="molecule type" value="Genomic_DNA"/>
</dbReference>
<feature type="domain" description="Metallo-beta-lactamase" evidence="17">
    <location>
        <begin position="21"/>
        <end position="224"/>
    </location>
</feature>